<name>A0A0E9Q6J4_ANGAN</name>
<reference evidence="2" key="2">
    <citation type="journal article" date="2015" name="Fish Shellfish Immunol.">
        <title>Early steps in the European eel (Anguilla anguilla)-Vibrio vulnificus interaction in the gills: Role of the RtxA13 toxin.</title>
        <authorList>
            <person name="Callol A."/>
            <person name="Pajuelo D."/>
            <person name="Ebbesson L."/>
            <person name="Teles M."/>
            <person name="MacKenzie S."/>
            <person name="Amaro C."/>
        </authorList>
    </citation>
    <scope>NUCLEOTIDE SEQUENCE</scope>
</reference>
<sequence>MSSLSASKMFVVGTVAADILSITINPLRLTSKLQPGSDQSRSTMLAGPTSH</sequence>
<proteinExistence type="predicted"/>
<reference evidence="2" key="1">
    <citation type="submission" date="2014-11" db="EMBL/GenBank/DDBJ databases">
        <authorList>
            <person name="Amaro Gonzalez C."/>
        </authorList>
    </citation>
    <scope>NUCLEOTIDE SEQUENCE</scope>
</reference>
<evidence type="ECO:0000256" key="1">
    <source>
        <dbReference type="SAM" id="MobiDB-lite"/>
    </source>
</evidence>
<organism evidence="2">
    <name type="scientific">Anguilla anguilla</name>
    <name type="common">European freshwater eel</name>
    <name type="synonym">Muraena anguilla</name>
    <dbReference type="NCBI Taxonomy" id="7936"/>
    <lineage>
        <taxon>Eukaryota</taxon>
        <taxon>Metazoa</taxon>
        <taxon>Chordata</taxon>
        <taxon>Craniata</taxon>
        <taxon>Vertebrata</taxon>
        <taxon>Euteleostomi</taxon>
        <taxon>Actinopterygii</taxon>
        <taxon>Neopterygii</taxon>
        <taxon>Teleostei</taxon>
        <taxon>Anguilliformes</taxon>
        <taxon>Anguillidae</taxon>
        <taxon>Anguilla</taxon>
    </lineage>
</organism>
<feature type="region of interest" description="Disordered" evidence="1">
    <location>
        <begin position="31"/>
        <end position="51"/>
    </location>
</feature>
<accession>A0A0E9Q6J4</accession>
<dbReference type="AlphaFoldDB" id="A0A0E9Q6J4"/>
<evidence type="ECO:0000313" key="2">
    <source>
        <dbReference type="EMBL" id="JAH12162.1"/>
    </source>
</evidence>
<dbReference type="EMBL" id="GBXM01096415">
    <property type="protein sequence ID" value="JAH12162.1"/>
    <property type="molecule type" value="Transcribed_RNA"/>
</dbReference>
<protein>
    <submittedName>
        <fullName evidence="2">Uncharacterized protein</fullName>
    </submittedName>
</protein>